<evidence type="ECO:0000313" key="8">
    <source>
        <dbReference type="EMBL" id="TCL62172.1"/>
    </source>
</evidence>
<dbReference type="GO" id="GO:0016301">
    <property type="term" value="F:kinase activity"/>
    <property type="evidence" value="ECO:0007669"/>
    <property type="project" value="UniProtKB-KW"/>
</dbReference>
<dbReference type="GO" id="GO:0005525">
    <property type="term" value="F:GTP binding"/>
    <property type="evidence" value="ECO:0007669"/>
    <property type="project" value="UniProtKB-KW"/>
</dbReference>
<dbReference type="InterPro" id="IPR054696">
    <property type="entry name" value="GTP-eEF1A_C"/>
</dbReference>
<dbReference type="GO" id="GO:0003924">
    <property type="term" value="F:GTPase activity"/>
    <property type="evidence" value="ECO:0007669"/>
    <property type="project" value="InterPro"/>
</dbReference>
<dbReference type="OrthoDB" id="9804504at2"/>
<dbReference type="NCBIfam" id="TIGR00231">
    <property type="entry name" value="small_GTP"/>
    <property type="match status" value="1"/>
</dbReference>
<dbReference type="InterPro" id="IPR004161">
    <property type="entry name" value="EFTu-like_2"/>
</dbReference>
<evidence type="ECO:0000256" key="2">
    <source>
        <dbReference type="ARBA" id="ARBA00022679"/>
    </source>
</evidence>
<keyword evidence="3 8" id="KW-0548">Nucleotidyltransferase</keyword>
<dbReference type="Gene3D" id="3.40.50.300">
    <property type="entry name" value="P-loop containing nucleotide triphosphate hydrolases"/>
    <property type="match status" value="2"/>
</dbReference>
<evidence type="ECO:0000256" key="4">
    <source>
        <dbReference type="ARBA" id="ARBA00022741"/>
    </source>
</evidence>
<dbReference type="GO" id="GO:0005524">
    <property type="term" value="F:ATP binding"/>
    <property type="evidence" value="ECO:0007669"/>
    <property type="project" value="UniProtKB-KW"/>
</dbReference>
<dbReference type="CDD" id="cd04166">
    <property type="entry name" value="CysN_ATPS"/>
    <property type="match status" value="1"/>
</dbReference>
<dbReference type="GO" id="GO:0006790">
    <property type="term" value="P:sulfur compound metabolic process"/>
    <property type="evidence" value="ECO:0007669"/>
    <property type="project" value="InterPro"/>
</dbReference>
<sequence>MDNQQEQMNIVIVGHVDHGKSTVIGRMLADTGSLPEGKLEQVRLNCERNAKPFEYAFLLDALKDEQAQGITIDTARCFFKTAKRHYIIIDAPGHIEFLKNMISGAARAEAALLVIDAKEGIRENSRRHGFMLSMLGVKQIVVLVNKMDLVHYSQTVYDQVVAEFAAFLAQIGVEPQAFVPISARDGDNLAFRSANLPWYQGPSVLELMDGFRKEKDQAEQPFRFPVQDIYKFTAGGDDRRIFAGTVETGVIRTGDEVIFMPSGKRSTIRSIEGFNQPVRNEVGPGQATGFTLTTQIYVKPGEILCRGGESLPHQGGTFRANLFWMGKHPLIKEKKYQLKLATSRATVTLQQITKVLNSADLTAETDRNQVERHEVAECILKTAKPIAFDNSRDIEATGRFVIVDNYEIVGGGIITEAFADAGTLAAHELSRREFAWERTAVSQAEREDRYKQQAKFIVIAGGDGQFQKQVARTLEVELFRDGYSVYYLGMANLLSGLGADVKSRADERDEQIRRLGELAHIFTDAGQILITNIPELDEYEIDTLRTLNTPNEILVFDLGGQIFADNQPVQSLGDSVRDVEQAVSQMKAILRDRAILIEYFI</sequence>
<dbReference type="Proteomes" id="UP000295008">
    <property type="component" value="Unassembled WGS sequence"/>
</dbReference>
<keyword evidence="2 8" id="KW-0808">Transferase</keyword>
<dbReference type="Pfam" id="PF00009">
    <property type="entry name" value="GTP_EFTU"/>
    <property type="match status" value="1"/>
</dbReference>
<dbReference type="PANTHER" id="PTHR23115">
    <property type="entry name" value="TRANSLATION FACTOR"/>
    <property type="match status" value="1"/>
</dbReference>
<feature type="domain" description="Tr-type G" evidence="7">
    <location>
        <begin position="5"/>
        <end position="219"/>
    </location>
</feature>
<dbReference type="SUPFAM" id="SSF52540">
    <property type="entry name" value="P-loop containing nucleoside triphosphate hydrolases"/>
    <property type="match status" value="1"/>
</dbReference>
<keyword evidence="9" id="KW-1185">Reference proteome</keyword>
<protein>
    <recommendedName>
        <fullName evidence="1">sulfate adenylyltransferase</fullName>
        <ecNumber evidence="1">2.7.7.4</ecNumber>
    </recommendedName>
</protein>
<dbReference type="EC" id="2.7.7.4" evidence="1"/>
<dbReference type="InterPro" id="IPR027417">
    <property type="entry name" value="P-loop_NTPase"/>
</dbReference>
<dbReference type="InterPro" id="IPR050100">
    <property type="entry name" value="TRAFAC_GTPase_members"/>
</dbReference>
<dbReference type="Gene3D" id="2.40.30.10">
    <property type="entry name" value="Translation factors"/>
    <property type="match status" value="2"/>
</dbReference>
<dbReference type="Pfam" id="PF01583">
    <property type="entry name" value="APS_kinase"/>
    <property type="match status" value="1"/>
</dbReference>
<evidence type="ECO:0000313" key="9">
    <source>
        <dbReference type="Proteomes" id="UP000295008"/>
    </source>
</evidence>
<dbReference type="RefSeq" id="WP_132015844.1">
    <property type="nucleotide sequence ID" value="NZ_SLUN01000027.1"/>
</dbReference>
<dbReference type="Pfam" id="PF22594">
    <property type="entry name" value="GTP-eEF1A_C"/>
    <property type="match status" value="1"/>
</dbReference>
<keyword evidence="5" id="KW-0067">ATP-binding</keyword>
<dbReference type="InterPro" id="IPR044139">
    <property type="entry name" value="CysN_NoDQ_III"/>
</dbReference>
<dbReference type="AlphaFoldDB" id="A0A4R1R9W1"/>
<dbReference type="Pfam" id="PF03144">
    <property type="entry name" value="GTP_EFTU_D2"/>
    <property type="match status" value="1"/>
</dbReference>
<evidence type="ECO:0000256" key="3">
    <source>
        <dbReference type="ARBA" id="ARBA00022695"/>
    </source>
</evidence>
<evidence type="ECO:0000256" key="1">
    <source>
        <dbReference type="ARBA" id="ARBA00012391"/>
    </source>
</evidence>
<evidence type="ECO:0000256" key="6">
    <source>
        <dbReference type="ARBA" id="ARBA00023134"/>
    </source>
</evidence>
<dbReference type="GO" id="GO:0004781">
    <property type="term" value="F:sulfate adenylyltransferase (ATP) activity"/>
    <property type="evidence" value="ECO:0007669"/>
    <property type="project" value="UniProtKB-EC"/>
</dbReference>
<dbReference type="PROSITE" id="PS51722">
    <property type="entry name" value="G_TR_2"/>
    <property type="match status" value="1"/>
</dbReference>
<dbReference type="PRINTS" id="PR00315">
    <property type="entry name" value="ELONGATNFCT"/>
</dbReference>
<gene>
    <name evidence="8" type="ORF">EDC14_102722</name>
</gene>
<proteinExistence type="predicted"/>
<keyword evidence="4" id="KW-0547">Nucleotide-binding</keyword>
<accession>A0A4R1R9W1</accession>
<dbReference type="CDD" id="cd04095">
    <property type="entry name" value="CysN_NoDQ_III"/>
    <property type="match status" value="1"/>
</dbReference>
<evidence type="ECO:0000256" key="5">
    <source>
        <dbReference type="ARBA" id="ARBA00022840"/>
    </source>
</evidence>
<dbReference type="EMBL" id="SLUN01000027">
    <property type="protein sequence ID" value="TCL62172.1"/>
    <property type="molecule type" value="Genomic_DNA"/>
</dbReference>
<dbReference type="InterPro" id="IPR059117">
    <property type="entry name" value="APS_kinase_dom"/>
</dbReference>
<comment type="caution">
    <text evidence="8">The sequence shown here is derived from an EMBL/GenBank/DDBJ whole genome shotgun (WGS) entry which is preliminary data.</text>
</comment>
<dbReference type="SUPFAM" id="SSF50465">
    <property type="entry name" value="EF-Tu/eEF-1alpha/eIF2-gamma C-terminal domain"/>
    <property type="match status" value="1"/>
</dbReference>
<dbReference type="NCBIfam" id="TIGR02034">
    <property type="entry name" value="CysN"/>
    <property type="match status" value="1"/>
</dbReference>
<dbReference type="InterPro" id="IPR031157">
    <property type="entry name" value="G_TR_CS"/>
</dbReference>
<dbReference type="PROSITE" id="PS00301">
    <property type="entry name" value="G_TR_1"/>
    <property type="match status" value="1"/>
</dbReference>
<dbReference type="InterPro" id="IPR009000">
    <property type="entry name" value="Transl_B-barrel_sf"/>
</dbReference>
<name>A0A4R1R9W1_HYDET</name>
<evidence type="ECO:0000259" key="7">
    <source>
        <dbReference type="PROSITE" id="PS51722"/>
    </source>
</evidence>
<keyword evidence="6" id="KW-0342">GTP-binding</keyword>
<dbReference type="SUPFAM" id="SSF50447">
    <property type="entry name" value="Translation proteins"/>
    <property type="match status" value="1"/>
</dbReference>
<dbReference type="InterPro" id="IPR011779">
    <property type="entry name" value="SO4_adenylTrfase_lsu"/>
</dbReference>
<keyword evidence="8" id="KW-0418">Kinase</keyword>
<dbReference type="InterPro" id="IPR000795">
    <property type="entry name" value="T_Tr_GTP-bd_dom"/>
</dbReference>
<reference evidence="8 9" key="1">
    <citation type="submission" date="2019-03" db="EMBL/GenBank/DDBJ databases">
        <title>Genomic Encyclopedia of Type Strains, Phase IV (KMG-IV): sequencing the most valuable type-strain genomes for metagenomic binning, comparative biology and taxonomic classification.</title>
        <authorList>
            <person name="Goeker M."/>
        </authorList>
    </citation>
    <scope>NUCLEOTIDE SEQUENCE [LARGE SCALE GENOMIC DNA]</scope>
    <source>
        <strain evidence="8 9">LX-B</strain>
    </source>
</reference>
<dbReference type="InterPro" id="IPR005225">
    <property type="entry name" value="Small_GTP-bd"/>
</dbReference>
<dbReference type="InterPro" id="IPR041757">
    <property type="entry name" value="CysN_GTP-bd"/>
</dbReference>
<dbReference type="InterPro" id="IPR009001">
    <property type="entry name" value="Transl_elong_EF1A/Init_IF2_C"/>
</dbReference>
<organism evidence="8 9">
    <name type="scientific">Hydrogenispora ethanolica</name>
    <dbReference type="NCBI Taxonomy" id="1082276"/>
    <lineage>
        <taxon>Bacteria</taxon>
        <taxon>Bacillati</taxon>
        <taxon>Bacillota</taxon>
        <taxon>Hydrogenispora</taxon>
    </lineage>
</organism>